<keyword evidence="4" id="KW-1185">Reference proteome</keyword>
<protein>
    <submittedName>
        <fullName evidence="3">ATP-grasp domain-containing protein</fullName>
    </submittedName>
</protein>
<reference evidence="3 4" key="1">
    <citation type="submission" date="2024-06" db="EMBL/GenBank/DDBJ databases">
        <title>The Natural Products Discovery Center: Release of the First 8490 Sequenced Strains for Exploring Actinobacteria Biosynthetic Diversity.</title>
        <authorList>
            <person name="Kalkreuter E."/>
            <person name="Kautsar S.A."/>
            <person name="Yang D."/>
            <person name="Bader C.D."/>
            <person name="Teijaro C.N."/>
            <person name="Fluegel L."/>
            <person name="Davis C.M."/>
            <person name="Simpson J.R."/>
            <person name="Lauterbach L."/>
            <person name="Steele A.D."/>
            <person name="Gui C."/>
            <person name="Meng S."/>
            <person name="Li G."/>
            <person name="Viehrig K."/>
            <person name="Ye F."/>
            <person name="Su P."/>
            <person name="Kiefer A.F."/>
            <person name="Nichols A."/>
            <person name="Cepeda A.J."/>
            <person name="Yan W."/>
            <person name="Fan B."/>
            <person name="Jiang Y."/>
            <person name="Adhikari A."/>
            <person name="Zheng C.-J."/>
            <person name="Schuster L."/>
            <person name="Cowan T.M."/>
            <person name="Smanski M.J."/>
            <person name="Chevrette M.G."/>
            <person name="De Carvalho L.P.S."/>
            <person name="Shen B."/>
        </authorList>
    </citation>
    <scope>NUCLEOTIDE SEQUENCE [LARGE SCALE GENOMIC DNA]</scope>
    <source>
        <strain evidence="3 4">NPDC000155</strain>
    </source>
</reference>
<dbReference type="InterPro" id="IPR003806">
    <property type="entry name" value="ATP-grasp_PylC-type"/>
</dbReference>
<dbReference type="Gene3D" id="3.30.470.20">
    <property type="entry name" value="ATP-grasp fold, B domain"/>
    <property type="match status" value="1"/>
</dbReference>
<evidence type="ECO:0000256" key="1">
    <source>
        <dbReference type="PROSITE-ProRule" id="PRU00409"/>
    </source>
</evidence>
<dbReference type="InterPro" id="IPR011761">
    <property type="entry name" value="ATP-grasp"/>
</dbReference>
<evidence type="ECO:0000313" key="4">
    <source>
        <dbReference type="Proteomes" id="UP001486207"/>
    </source>
</evidence>
<dbReference type="EMBL" id="JBEPFB010000008">
    <property type="protein sequence ID" value="MER7374741.1"/>
    <property type="molecule type" value="Genomic_DNA"/>
</dbReference>
<gene>
    <name evidence="3" type="ORF">ABT384_19085</name>
</gene>
<organism evidence="3 4">
    <name type="scientific">Streptomyces lanatus</name>
    <dbReference type="NCBI Taxonomy" id="66900"/>
    <lineage>
        <taxon>Bacteria</taxon>
        <taxon>Bacillati</taxon>
        <taxon>Actinomycetota</taxon>
        <taxon>Actinomycetes</taxon>
        <taxon>Kitasatosporales</taxon>
        <taxon>Streptomycetaceae</taxon>
        <taxon>Streptomyces</taxon>
    </lineage>
</organism>
<proteinExistence type="predicted"/>
<dbReference type="Pfam" id="PF02655">
    <property type="entry name" value="ATP-grasp_3"/>
    <property type="match status" value="1"/>
</dbReference>
<accession>A0ABV1XT13</accession>
<keyword evidence="1" id="KW-0067">ATP-binding</keyword>
<evidence type="ECO:0000313" key="3">
    <source>
        <dbReference type="EMBL" id="MER7374741.1"/>
    </source>
</evidence>
<dbReference type="SUPFAM" id="SSF56059">
    <property type="entry name" value="Glutathione synthetase ATP-binding domain-like"/>
    <property type="match status" value="1"/>
</dbReference>
<dbReference type="PROSITE" id="PS50975">
    <property type="entry name" value="ATP_GRASP"/>
    <property type="match status" value="1"/>
</dbReference>
<feature type="domain" description="ATP-grasp" evidence="2">
    <location>
        <begin position="124"/>
        <end position="325"/>
    </location>
</feature>
<dbReference type="RefSeq" id="WP_190071914.1">
    <property type="nucleotide sequence ID" value="NZ_BNBM01000008.1"/>
</dbReference>
<sequence length="419" mass="45146">MPRPVRRIAFLRSVEIRRADPYIQRCVRDLSRIGVESCLFHTHGTADDADFPGARRRLDAAVTPAELAREVEEWGADAAVSLSLPCENALRDATVKELLDARGIPTVMSPLPTTLALYDKWETKRLLVRAGLDTPRGFKADSDLLAGRGVAVPAYADALRASAAAIGGPLLSKPLWDSTSMGIRALPDAAALDAYLADPPEVSAVIEECVAGALCSVDIVGEPGAYQVLPVCWTGTAGTEPVFTFADLRWCGPRPGAVADFAPVAAKLTALCEELQVRGSVNVDMIYTGSRYVILEINPRIGGATTLSCAASGTNTFTALADMARGVYDPAPVRRKGWAIEFLSPERLPESVRAELTARLNLVTAHELVIDDTSHGDIVVFTLAEGDERQTVKQLEELHRATGWPRQEILDKTRALLTP</sequence>
<name>A0ABV1XT13_9ACTN</name>
<dbReference type="Proteomes" id="UP001486207">
    <property type="component" value="Unassembled WGS sequence"/>
</dbReference>
<evidence type="ECO:0000259" key="2">
    <source>
        <dbReference type="PROSITE" id="PS50975"/>
    </source>
</evidence>
<comment type="caution">
    <text evidence="3">The sequence shown here is derived from an EMBL/GenBank/DDBJ whole genome shotgun (WGS) entry which is preliminary data.</text>
</comment>
<keyword evidence="1" id="KW-0547">Nucleotide-binding</keyword>